<dbReference type="Pfam" id="PF01866">
    <property type="entry name" value="Diphthamide_syn"/>
    <property type="match status" value="1"/>
</dbReference>
<name>A0A0M3K7K1_ANISI</name>
<keyword evidence="11" id="KW-1185">Reference proteome</keyword>
<dbReference type="Proteomes" id="UP000267096">
    <property type="component" value="Unassembled WGS sequence"/>
</dbReference>
<dbReference type="InterPro" id="IPR010014">
    <property type="entry name" value="DHP2"/>
</dbReference>
<evidence type="ECO:0000313" key="11">
    <source>
        <dbReference type="Proteomes" id="UP000267096"/>
    </source>
</evidence>
<dbReference type="GO" id="GO:0090560">
    <property type="term" value="F:2-(3-amino-3-carboxypropyl)histidine synthase activity"/>
    <property type="evidence" value="ECO:0007669"/>
    <property type="project" value="InterPro"/>
</dbReference>
<dbReference type="NCBIfam" id="TIGR00322">
    <property type="entry name" value="diphth2_R"/>
    <property type="match status" value="1"/>
</dbReference>
<dbReference type="OrthoDB" id="449241at2759"/>
<dbReference type="InterPro" id="IPR042265">
    <property type="entry name" value="DPH1/DPH2_3"/>
</dbReference>
<keyword evidence="6 8" id="KW-0408">Iron</keyword>
<comment type="similarity">
    <text evidence="3 8">Belongs to the DPH1/DPH2 family. DPH2 subfamily.</text>
</comment>
<proteinExistence type="inferred from homology"/>
<dbReference type="WBParaSite" id="ASIM_0001694201-mRNA-1">
    <property type="protein sequence ID" value="ASIM_0001694201-mRNA-1"/>
    <property type="gene ID" value="ASIM_0001694201"/>
</dbReference>
<dbReference type="EMBL" id="UYRR01033009">
    <property type="protein sequence ID" value="VDK57523.1"/>
    <property type="molecule type" value="Genomic_DNA"/>
</dbReference>
<accession>A0A0M3K7K1</accession>
<evidence type="ECO:0000256" key="5">
    <source>
        <dbReference type="ARBA" id="ARBA00022723"/>
    </source>
</evidence>
<dbReference type="InterPro" id="IPR042263">
    <property type="entry name" value="DPH1/DPH2_1"/>
</dbReference>
<dbReference type="SFLD" id="SFLDS00032">
    <property type="entry name" value="Radical_SAM_3-amino-3-carboxyp"/>
    <property type="match status" value="1"/>
</dbReference>
<keyword evidence="5 8" id="KW-0479">Metal-binding</keyword>
<evidence type="ECO:0000313" key="10">
    <source>
        <dbReference type="EMBL" id="VDK57523.1"/>
    </source>
</evidence>
<evidence type="ECO:0000256" key="3">
    <source>
        <dbReference type="ARBA" id="ARBA00006179"/>
    </source>
</evidence>
<dbReference type="PANTHER" id="PTHR10762">
    <property type="entry name" value="DIPHTHAMIDE BIOSYNTHESIS PROTEIN"/>
    <property type="match status" value="1"/>
</dbReference>
<gene>
    <name evidence="10" type="ORF">ASIM_LOCUS16349</name>
</gene>
<evidence type="ECO:0000313" key="12">
    <source>
        <dbReference type="WBParaSite" id="ASIM_0001694201-mRNA-1"/>
    </source>
</evidence>
<dbReference type="GO" id="GO:0046872">
    <property type="term" value="F:metal ion binding"/>
    <property type="evidence" value="ECO:0007669"/>
    <property type="project" value="UniProtKB-KW"/>
</dbReference>
<dbReference type="GO" id="GO:0017183">
    <property type="term" value="P:protein histidyl modification to diphthamide"/>
    <property type="evidence" value="ECO:0007669"/>
    <property type="project" value="UniProtKB-UniPathway"/>
</dbReference>
<feature type="transmembrane region" description="Helical" evidence="9">
    <location>
        <begin position="421"/>
        <end position="442"/>
    </location>
</feature>
<dbReference type="PANTHER" id="PTHR10762:SF2">
    <property type="entry name" value="2-(3-AMINO-3-CARBOXYPROPYL)HISTIDINE SYNTHASE SUBUNIT 2"/>
    <property type="match status" value="1"/>
</dbReference>
<keyword evidence="9" id="KW-1133">Transmembrane helix</keyword>
<organism evidence="12">
    <name type="scientific">Anisakis simplex</name>
    <name type="common">Herring worm</name>
    <dbReference type="NCBI Taxonomy" id="6269"/>
    <lineage>
        <taxon>Eukaryota</taxon>
        <taxon>Metazoa</taxon>
        <taxon>Ecdysozoa</taxon>
        <taxon>Nematoda</taxon>
        <taxon>Chromadorea</taxon>
        <taxon>Rhabditida</taxon>
        <taxon>Spirurina</taxon>
        <taxon>Ascaridomorpha</taxon>
        <taxon>Ascaridoidea</taxon>
        <taxon>Anisakidae</taxon>
        <taxon>Anisakis</taxon>
        <taxon>Anisakis simplex complex</taxon>
    </lineage>
</organism>
<evidence type="ECO:0000256" key="1">
    <source>
        <dbReference type="ARBA" id="ARBA00001966"/>
    </source>
</evidence>
<evidence type="ECO:0000256" key="6">
    <source>
        <dbReference type="ARBA" id="ARBA00023004"/>
    </source>
</evidence>
<dbReference type="UniPathway" id="UPA00559"/>
<comment type="function">
    <text evidence="8">Required for the first step of diphthamide biosynthesis, a post-translational modification of histidine which occurs in elongation factor 2. DPH1 and DPH2 transfer a 3-amino-3-carboxypropyl (ACP) group from S-adenosyl-L-methionine (SAM) to a histidine residue, the reaction is assisted by a reduction system comprising DPH3 and a NADH-dependent reductase. Facilitates the reduction of the catalytic iron-sulfur cluster found in the DPH1 subunit.</text>
</comment>
<reference evidence="10 11" key="2">
    <citation type="submission" date="2018-11" db="EMBL/GenBank/DDBJ databases">
        <authorList>
            <consortium name="Pathogen Informatics"/>
        </authorList>
    </citation>
    <scope>NUCLEOTIDE SEQUENCE [LARGE SCALE GENOMIC DNA]</scope>
</reference>
<evidence type="ECO:0000256" key="8">
    <source>
        <dbReference type="RuleBase" id="RU364133"/>
    </source>
</evidence>
<dbReference type="Gene3D" id="3.40.50.11840">
    <property type="entry name" value="Diphthamide synthesis DPH1/DPH2 domain 1"/>
    <property type="match status" value="1"/>
</dbReference>
<comment type="pathway">
    <text evidence="2 8">Protein modification; peptidyl-diphthamide biosynthesis.</text>
</comment>
<keyword evidence="7 8" id="KW-0411">Iron-sulfur</keyword>
<evidence type="ECO:0000256" key="2">
    <source>
        <dbReference type="ARBA" id="ARBA00005156"/>
    </source>
</evidence>
<protein>
    <recommendedName>
        <fullName evidence="4 8">2-(3-amino-3-carboxypropyl)histidine synthase subunit 2</fullName>
    </recommendedName>
</protein>
<sequence length="496" mass="55379">MLLSRLSSEGFKRVALQFPDHLLRYACRLAEKFELLTGAKTFILADTSYRSCCCDYVAAEHARADCLIHYGESCLSQAPSSGIPVRYVFGHLPIDTTALGEHLSKYTAKNDEQFSSNCVLVYDTLFTRSSGRVKVLMLYGMTHINQFVAFAIISGDILSVLSTHLPNKRIHHCEIIDPTKSPSPASEDDQMTKITLGRRVPVDLSELDEFTLIFIGQEDSAILPLWLMTYPNCTKMFSYSPITLESSFSSCSTNRSLRKRLFLIEKIRDARILGVVVGTVAVNAYRSAIERLRQLCKNVSKKLYVLSVGKVNVAKLSNFATDIDAFILLSCPFGVMLETSEYYRPVVSLFEAEIALNSDKQWMATGGWTAEFKNFISDSIGAESDPSADVSLITGRIRTIGGTQQTNSTATDQKNHADSSLTVYTAGWFLCTFVFVAIPFVLNRNRCRFDCDYFANRTWKGLNESCTRDEDEQNSVEVVEGRAGIASSYTNEPKKQ</sequence>
<dbReference type="InterPro" id="IPR016435">
    <property type="entry name" value="DPH1/DPH2"/>
</dbReference>
<dbReference type="AlphaFoldDB" id="A0A0M3K7K1"/>
<dbReference type="NCBIfam" id="TIGR00272">
    <property type="entry name" value="DPH2"/>
    <property type="match status" value="1"/>
</dbReference>
<comment type="cofactor">
    <cofactor evidence="1">
        <name>[4Fe-4S] cluster</name>
        <dbReference type="ChEBI" id="CHEBI:49883"/>
    </cofactor>
</comment>
<reference evidence="12" key="1">
    <citation type="submission" date="2017-02" db="UniProtKB">
        <authorList>
            <consortium name="WormBaseParasite"/>
        </authorList>
    </citation>
    <scope>IDENTIFICATION</scope>
</reference>
<dbReference type="GO" id="GO:0051536">
    <property type="term" value="F:iron-sulfur cluster binding"/>
    <property type="evidence" value="ECO:0007669"/>
    <property type="project" value="UniProtKB-KW"/>
</dbReference>
<evidence type="ECO:0000256" key="7">
    <source>
        <dbReference type="ARBA" id="ARBA00023014"/>
    </source>
</evidence>
<dbReference type="Gene3D" id="3.40.50.11860">
    <property type="entry name" value="Diphthamide synthesis DPH1/DPH2 domain 3"/>
    <property type="match status" value="1"/>
</dbReference>
<keyword evidence="9" id="KW-0812">Transmembrane</keyword>
<evidence type="ECO:0000256" key="9">
    <source>
        <dbReference type="SAM" id="Phobius"/>
    </source>
</evidence>
<dbReference type="FunFam" id="3.40.50.11860:FF:000001">
    <property type="entry name" value="2-(3-amino-3-carboxypropyl)histidine synthase subunit 2"/>
    <property type="match status" value="1"/>
</dbReference>
<dbReference type="SFLD" id="SFLDG01121">
    <property type="entry name" value="Diphthamide_biosynthesis"/>
    <property type="match status" value="1"/>
</dbReference>
<keyword evidence="9" id="KW-0472">Membrane</keyword>
<evidence type="ECO:0000256" key="4">
    <source>
        <dbReference type="ARBA" id="ARBA00021914"/>
    </source>
</evidence>